<name>A0AAD9MUH1_9ANNE</name>
<dbReference type="GO" id="GO:0005886">
    <property type="term" value="C:plasma membrane"/>
    <property type="evidence" value="ECO:0007669"/>
    <property type="project" value="UniProtKB-SubCell"/>
</dbReference>
<organism evidence="13 14">
    <name type="scientific">Paralvinella palmiformis</name>
    <dbReference type="NCBI Taxonomy" id="53620"/>
    <lineage>
        <taxon>Eukaryota</taxon>
        <taxon>Metazoa</taxon>
        <taxon>Spiralia</taxon>
        <taxon>Lophotrochozoa</taxon>
        <taxon>Annelida</taxon>
        <taxon>Polychaeta</taxon>
        <taxon>Sedentaria</taxon>
        <taxon>Canalipalpata</taxon>
        <taxon>Terebellida</taxon>
        <taxon>Terebelliformia</taxon>
        <taxon>Alvinellidae</taxon>
        <taxon>Paralvinella</taxon>
    </lineage>
</organism>
<dbReference type="PANTHER" id="PTHR24241">
    <property type="entry name" value="NEUROPEPTIDE RECEPTOR-RELATED G-PROTEIN COUPLED RECEPTOR"/>
    <property type="match status" value="1"/>
</dbReference>
<feature type="region of interest" description="Disordered" evidence="11">
    <location>
        <begin position="235"/>
        <end position="262"/>
    </location>
</feature>
<comment type="subcellular location">
    <subcellularLocation>
        <location evidence="1 10">Cell membrane</location>
        <topology evidence="1 10">Multi-pass membrane protein</topology>
    </subcellularLocation>
</comment>
<dbReference type="SUPFAM" id="SSF81321">
    <property type="entry name" value="Family A G protein-coupled receptor-like"/>
    <property type="match status" value="1"/>
</dbReference>
<evidence type="ECO:0000256" key="4">
    <source>
        <dbReference type="ARBA" id="ARBA00022989"/>
    </source>
</evidence>
<dbReference type="PRINTS" id="PR00237">
    <property type="entry name" value="GPCRRHODOPSN"/>
</dbReference>
<keyword evidence="9 10" id="KW-0807">Transducer</keyword>
<dbReference type="Pfam" id="PF00001">
    <property type="entry name" value="7tm_1"/>
    <property type="match status" value="1"/>
</dbReference>
<dbReference type="GO" id="GO:0005000">
    <property type="term" value="F:vasopressin receptor activity"/>
    <property type="evidence" value="ECO:0007669"/>
    <property type="project" value="InterPro"/>
</dbReference>
<evidence type="ECO:0000259" key="12">
    <source>
        <dbReference type="PROSITE" id="PS50262"/>
    </source>
</evidence>
<comment type="caution">
    <text evidence="10">Lacks conserved residue(s) required for the propagation of feature annotation.</text>
</comment>
<keyword evidence="3 10" id="KW-0812">Transmembrane</keyword>
<keyword evidence="14" id="KW-1185">Reference proteome</keyword>
<dbReference type="InterPro" id="IPR017452">
    <property type="entry name" value="GPCR_Rhodpsn_7TM"/>
</dbReference>
<keyword evidence="6 10" id="KW-0472">Membrane</keyword>
<feature type="transmembrane region" description="Helical" evidence="10">
    <location>
        <begin position="125"/>
        <end position="147"/>
    </location>
</feature>
<evidence type="ECO:0000256" key="1">
    <source>
        <dbReference type="ARBA" id="ARBA00004651"/>
    </source>
</evidence>
<keyword evidence="7 10" id="KW-0675">Receptor</keyword>
<keyword evidence="8 10" id="KW-0325">Glycoprotein</keyword>
<comment type="caution">
    <text evidence="13">The sequence shown here is derived from an EMBL/GenBank/DDBJ whole genome shotgun (WGS) entry which is preliminary data.</text>
</comment>
<dbReference type="GO" id="GO:0042277">
    <property type="term" value="F:peptide binding"/>
    <property type="evidence" value="ECO:0007669"/>
    <property type="project" value="TreeGrafter"/>
</dbReference>
<evidence type="ECO:0000256" key="5">
    <source>
        <dbReference type="ARBA" id="ARBA00023040"/>
    </source>
</evidence>
<evidence type="ECO:0000256" key="8">
    <source>
        <dbReference type="ARBA" id="ARBA00023180"/>
    </source>
</evidence>
<evidence type="ECO:0000256" key="11">
    <source>
        <dbReference type="SAM" id="MobiDB-lite"/>
    </source>
</evidence>
<dbReference type="PANTHER" id="PTHR24241:SF59">
    <property type="entry name" value="ADIPOKINETIC HORMONE RECEPTOR, ISOFORM C"/>
    <property type="match status" value="1"/>
</dbReference>
<dbReference type="Gene3D" id="1.20.1070.10">
    <property type="entry name" value="Rhodopsin 7-helix transmembrane proteins"/>
    <property type="match status" value="1"/>
</dbReference>
<keyword evidence="4 10" id="KW-1133">Transmembrane helix</keyword>
<feature type="domain" description="G-protein coupled receptors family 1 profile" evidence="12">
    <location>
        <begin position="1"/>
        <end position="178"/>
    </location>
</feature>
<comment type="similarity">
    <text evidence="10">Belongs to the G-protein coupled receptor 1 family. Vasopressin/oxytocin receptor subfamily.</text>
</comment>
<dbReference type="EMBL" id="JAODUP010000746">
    <property type="protein sequence ID" value="KAK2144563.1"/>
    <property type="molecule type" value="Genomic_DNA"/>
</dbReference>
<dbReference type="PROSITE" id="PS50262">
    <property type="entry name" value="G_PROTEIN_RECEP_F1_2"/>
    <property type="match status" value="1"/>
</dbReference>
<accession>A0AAD9MUH1</accession>
<reference evidence="13" key="1">
    <citation type="journal article" date="2023" name="Mol. Biol. Evol.">
        <title>Third-Generation Sequencing Reveals the Adaptive Role of the Epigenome in Three Deep-Sea Polychaetes.</title>
        <authorList>
            <person name="Perez M."/>
            <person name="Aroh O."/>
            <person name="Sun Y."/>
            <person name="Lan Y."/>
            <person name="Juniper S.K."/>
            <person name="Young C.R."/>
            <person name="Angers B."/>
            <person name="Qian P.Y."/>
        </authorList>
    </citation>
    <scope>NUCLEOTIDE SEQUENCE</scope>
    <source>
        <strain evidence="13">P08H-3</strain>
    </source>
</reference>
<keyword evidence="5 10" id="KW-0297">G-protein coupled receptor</keyword>
<evidence type="ECO:0000256" key="2">
    <source>
        <dbReference type="ARBA" id="ARBA00022475"/>
    </source>
</evidence>
<dbReference type="InterPro" id="IPR001817">
    <property type="entry name" value="Vasoprsn_rcpt"/>
</dbReference>
<keyword evidence="2" id="KW-1003">Cell membrane</keyword>
<protein>
    <recommendedName>
        <fullName evidence="12">G-protein coupled receptors family 1 profile domain-containing protein</fullName>
    </recommendedName>
</protein>
<proteinExistence type="inferred from homology"/>
<evidence type="ECO:0000313" key="13">
    <source>
        <dbReference type="EMBL" id="KAK2144563.1"/>
    </source>
</evidence>
<dbReference type="GO" id="GO:0032870">
    <property type="term" value="P:cellular response to hormone stimulus"/>
    <property type="evidence" value="ECO:0007669"/>
    <property type="project" value="TreeGrafter"/>
</dbReference>
<evidence type="ECO:0000256" key="10">
    <source>
        <dbReference type="RuleBase" id="RU046427"/>
    </source>
</evidence>
<sequence>SVIFHEEKHPKYNWFSQCVTFHFFPSAHHELAYNLFNIFMMYLIPLLAIIVCYSLIMIEMYRLSKDHLGQMSSIGQMSSLGKMSSIASSNISAITGPKRSFSKYLRRSGTGHIQRAKMNTLKMTIVIVMVFIVCWTPYFVILAWWWFDRESASRVNPKVQRGLFIFAVSNSCVNPIVYGMFSTILRRDSLVKSVCWLCPCLAGDRSSSSPCHQSHGYYGPVPKWKLKPLGEDARKSVQNSERSSHKVVEGTRAQEVSAKNEAIAGSAPFKGKFKRTRSDTF</sequence>
<dbReference type="PRINTS" id="PR00896">
    <property type="entry name" value="VASOPRESSINR"/>
</dbReference>
<evidence type="ECO:0000313" key="14">
    <source>
        <dbReference type="Proteomes" id="UP001208570"/>
    </source>
</evidence>
<evidence type="ECO:0000256" key="7">
    <source>
        <dbReference type="ARBA" id="ARBA00023170"/>
    </source>
</evidence>
<feature type="transmembrane region" description="Helical" evidence="10">
    <location>
        <begin position="159"/>
        <end position="181"/>
    </location>
</feature>
<evidence type="ECO:0000256" key="3">
    <source>
        <dbReference type="ARBA" id="ARBA00022692"/>
    </source>
</evidence>
<feature type="non-terminal residue" evidence="13">
    <location>
        <position position="281"/>
    </location>
</feature>
<evidence type="ECO:0000256" key="9">
    <source>
        <dbReference type="ARBA" id="ARBA00023224"/>
    </source>
</evidence>
<dbReference type="AlphaFoldDB" id="A0AAD9MUH1"/>
<dbReference type="InterPro" id="IPR000276">
    <property type="entry name" value="GPCR_Rhodpsn"/>
</dbReference>
<dbReference type="Proteomes" id="UP001208570">
    <property type="component" value="Unassembled WGS sequence"/>
</dbReference>
<evidence type="ECO:0000256" key="6">
    <source>
        <dbReference type="ARBA" id="ARBA00023136"/>
    </source>
</evidence>
<feature type="transmembrane region" description="Helical" evidence="10">
    <location>
        <begin position="31"/>
        <end position="56"/>
    </location>
</feature>
<gene>
    <name evidence="13" type="ORF">LSH36_746g01019</name>
</gene>